<dbReference type="RefSeq" id="WP_250869330.1">
    <property type="nucleotide sequence ID" value="NZ_JAGSOI010000094.1"/>
</dbReference>
<organism evidence="2 3">
    <name type="scientific">Methanococcoides seepicolus</name>
    <dbReference type="NCBI Taxonomy" id="2828780"/>
    <lineage>
        <taxon>Archaea</taxon>
        <taxon>Methanobacteriati</taxon>
        <taxon>Methanobacteriota</taxon>
        <taxon>Stenosarchaea group</taxon>
        <taxon>Methanomicrobia</taxon>
        <taxon>Methanosarcinales</taxon>
        <taxon>Methanosarcinaceae</taxon>
        <taxon>Methanococcoides</taxon>
    </lineage>
</organism>
<dbReference type="EMBL" id="JAGSOI010000094">
    <property type="protein sequence ID" value="MCM1987938.1"/>
    <property type="molecule type" value="Genomic_DNA"/>
</dbReference>
<reference evidence="2" key="2">
    <citation type="submission" date="2021-04" db="EMBL/GenBank/DDBJ databases">
        <authorList>
            <person name="Dong X."/>
        </authorList>
    </citation>
    <scope>NUCLEOTIDE SEQUENCE</scope>
    <source>
        <strain evidence="2">LLY</strain>
    </source>
</reference>
<evidence type="ECO:0000313" key="3">
    <source>
        <dbReference type="Proteomes" id="UP001056766"/>
    </source>
</evidence>
<keyword evidence="1" id="KW-0812">Transmembrane</keyword>
<reference evidence="2" key="1">
    <citation type="journal article" date="2021" name="mSystems">
        <title>Bacteria and Archaea Synergistically Convert Glycine Betaine to Biogenic Methane in the Formosa Cold Seep of the South China Sea.</title>
        <authorList>
            <person name="Li L."/>
            <person name="Zhang W."/>
            <person name="Zhang S."/>
            <person name="Song L."/>
            <person name="Sun Q."/>
            <person name="Zhang H."/>
            <person name="Xiang H."/>
            <person name="Dong X."/>
        </authorList>
    </citation>
    <scope>NUCLEOTIDE SEQUENCE</scope>
    <source>
        <strain evidence="2">LLY</strain>
    </source>
</reference>
<keyword evidence="3" id="KW-1185">Reference proteome</keyword>
<keyword evidence="1" id="KW-1133">Transmembrane helix</keyword>
<evidence type="ECO:0000256" key="1">
    <source>
        <dbReference type="SAM" id="Phobius"/>
    </source>
</evidence>
<dbReference type="AlphaFoldDB" id="A0A9E4ZJS9"/>
<proteinExistence type="predicted"/>
<dbReference type="Proteomes" id="UP001056766">
    <property type="component" value="Unassembled WGS sequence"/>
</dbReference>
<comment type="caution">
    <text evidence="2">The sequence shown here is derived from an EMBL/GenBank/DDBJ whole genome shotgun (WGS) entry which is preliminary data.</text>
</comment>
<evidence type="ECO:0000313" key="2">
    <source>
        <dbReference type="EMBL" id="MCM1987938.1"/>
    </source>
</evidence>
<name>A0A9E4ZJS9_9EURY</name>
<feature type="transmembrane region" description="Helical" evidence="1">
    <location>
        <begin position="7"/>
        <end position="26"/>
    </location>
</feature>
<accession>A0A9E4ZJS9</accession>
<gene>
    <name evidence="2" type="ORF">KDK67_13315</name>
</gene>
<keyword evidence="1" id="KW-0472">Membrane</keyword>
<sequence>MKHEIKVKTIIISLVAISLLLMYNLSSLLGSSVSSLKTVPLLLSTVGFATIGTIYLLEIQRVKAED</sequence>
<feature type="transmembrane region" description="Helical" evidence="1">
    <location>
        <begin position="38"/>
        <end position="57"/>
    </location>
</feature>
<protein>
    <submittedName>
        <fullName evidence="2">Uncharacterized protein</fullName>
    </submittedName>
</protein>